<dbReference type="HAMAP" id="MF_01987">
    <property type="entry name" value="Ribokinase"/>
    <property type="match status" value="1"/>
</dbReference>
<dbReference type="GO" id="GO:0046872">
    <property type="term" value="F:metal ion binding"/>
    <property type="evidence" value="ECO:0007669"/>
    <property type="project" value="UniProtKB-KW"/>
</dbReference>
<dbReference type="GO" id="GO:0004747">
    <property type="term" value="F:ribokinase activity"/>
    <property type="evidence" value="ECO:0007669"/>
    <property type="project" value="UniProtKB-UniRule"/>
</dbReference>
<dbReference type="InterPro" id="IPR029056">
    <property type="entry name" value="Ribokinase-like"/>
</dbReference>
<gene>
    <name evidence="9" type="primary">rbsK</name>
    <name evidence="11" type="ORF">SAMN04488058_10943</name>
</gene>
<feature type="binding site" evidence="9">
    <location>
        <position position="272"/>
    </location>
    <ligand>
        <name>ATP</name>
        <dbReference type="ChEBI" id="CHEBI:30616"/>
    </ligand>
</feature>
<dbReference type="PANTHER" id="PTHR10584">
    <property type="entry name" value="SUGAR KINASE"/>
    <property type="match status" value="1"/>
</dbReference>
<dbReference type="InterPro" id="IPR011611">
    <property type="entry name" value="PfkB_dom"/>
</dbReference>
<feature type="binding site" evidence="9">
    <location>
        <position position="281"/>
    </location>
    <ligand>
        <name>K(+)</name>
        <dbReference type="ChEBI" id="CHEBI:29103"/>
    </ligand>
</feature>
<dbReference type="AlphaFoldDB" id="A0A1H6Z6I7"/>
<evidence type="ECO:0000256" key="9">
    <source>
        <dbReference type="HAMAP-Rule" id="MF_01987"/>
    </source>
</evidence>
<keyword evidence="7 9" id="KW-0630">Potassium</keyword>
<dbReference type="OrthoDB" id="9775849at2"/>
<dbReference type="PRINTS" id="PR00990">
    <property type="entry name" value="RIBOKINASE"/>
</dbReference>
<comment type="function">
    <text evidence="9">Catalyzes the phosphorylation of ribose at O-5 in a reaction requiring ATP and magnesium. The resulting D-ribose-5-phosphate can then be used either for sythesis of nucleotides, histidine, and tryptophan, or as a component of the pentose phosphate pathway.</text>
</comment>
<dbReference type="GO" id="GO:0005524">
    <property type="term" value="F:ATP binding"/>
    <property type="evidence" value="ECO:0007669"/>
    <property type="project" value="UniProtKB-UniRule"/>
</dbReference>
<evidence type="ECO:0000256" key="8">
    <source>
        <dbReference type="ARBA" id="ARBA00023277"/>
    </source>
</evidence>
<comment type="activity regulation">
    <text evidence="9">Activated by a monovalent cation that binds near, but not in, the active site. The most likely occupant of the site in vivo is potassium. Ion binding induces a conformational change that may alter substrate affinity.</text>
</comment>
<accession>A0A1H6Z6I7</accession>
<reference evidence="12" key="1">
    <citation type="submission" date="2016-10" db="EMBL/GenBank/DDBJ databases">
        <authorList>
            <person name="Varghese N."/>
            <person name="Submissions S."/>
        </authorList>
    </citation>
    <scope>NUCLEOTIDE SEQUENCE [LARGE SCALE GENOMIC DNA]</scope>
    <source>
        <strain evidence="12">CGMCC 1.10218</strain>
    </source>
</reference>
<feature type="binding site" evidence="9">
    <location>
        <position position="278"/>
    </location>
    <ligand>
        <name>K(+)</name>
        <dbReference type="ChEBI" id="CHEBI:29103"/>
    </ligand>
</feature>
<feature type="binding site" evidence="9">
    <location>
        <position position="242"/>
    </location>
    <ligand>
        <name>K(+)</name>
        <dbReference type="ChEBI" id="CHEBI:29103"/>
    </ligand>
</feature>
<keyword evidence="4 9" id="KW-0418">Kinase</keyword>
<feature type="domain" description="Carbohydrate kinase PfkB" evidence="10">
    <location>
        <begin position="10"/>
        <end position="290"/>
    </location>
</feature>
<dbReference type="CDD" id="cd01174">
    <property type="entry name" value="ribokinase"/>
    <property type="match status" value="1"/>
</dbReference>
<keyword evidence="1 9" id="KW-0808">Transferase</keyword>
<comment type="similarity">
    <text evidence="9">Belongs to the carbohydrate kinase PfkB family. Ribokinase subfamily.</text>
</comment>
<sequence>MADSPPAAPRVLVAGSANLDFLTRVPHLPAPGETVLGPEYVTAPGGKGANQAVACARAGGAVAFLGALGPDPFAASLLASLRQSGVHDWTVRVPVPTGAAFISVSEAGENSITVASGANAHLTPEHLPGLRGLTHLALQLEVPLPTVGAYARAAKEAGLEVVLNAAPAAPLPADLLAAVDLLMVNEGELTALAGPGEPADQLAALSARGPHTVIVTLGARGAGAWHAGELLRVPGHPVRALDTTGAGDTFAGVLLAALSEGKSLGAALRRANVGAALACTRPGAQPSMPARAEIEAALGASEG</sequence>
<dbReference type="InterPro" id="IPR011877">
    <property type="entry name" value="Ribokinase"/>
</dbReference>
<evidence type="ECO:0000256" key="2">
    <source>
        <dbReference type="ARBA" id="ARBA00022723"/>
    </source>
</evidence>
<dbReference type="STRING" id="856736.SAMN04488058_10943"/>
<dbReference type="InterPro" id="IPR002139">
    <property type="entry name" value="Ribo/fructo_kinase"/>
</dbReference>
<dbReference type="UniPathway" id="UPA00916">
    <property type="reaction ID" value="UER00889"/>
</dbReference>
<feature type="binding site" evidence="9">
    <location>
        <position position="185"/>
    </location>
    <ligand>
        <name>ATP</name>
        <dbReference type="ChEBI" id="CHEBI:30616"/>
    </ligand>
</feature>
<evidence type="ECO:0000313" key="11">
    <source>
        <dbReference type="EMBL" id="SEJ48998.1"/>
    </source>
</evidence>
<feature type="binding site" evidence="9">
    <location>
        <position position="283"/>
    </location>
    <ligand>
        <name>K(+)</name>
        <dbReference type="ChEBI" id="CHEBI:29103"/>
    </ligand>
</feature>
<keyword evidence="6 9" id="KW-0460">Magnesium</keyword>
<feature type="binding site" evidence="9">
    <location>
        <position position="141"/>
    </location>
    <ligand>
        <name>substrate</name>
    </ligand>
</feature>
<comment type="subunit">
    <text evidence="9">Homodimer.</text>
</comment>
<protein>
    <recommendedName>
        <fullName evidence="9">Ribokinase</fullName>
        <shortName evidence="9">RK</shortName>
        <ecNumber evidence="9">2.7.1.15</ecNumber>
    </recommendedName>
</protein>
<dbReference type="GO" id="GO:0005829">
    <property type="term" value="C:cytosol"/>
    <property type="evidence" value="ECO:0007669"/>
    <property type="project" value="TreeGrafter"/>
</dbReference>
<keyword evidence="8 9" id="KW-0119">Carbohydrate metabolism</keyword>
<dbReference type="PANTHER" id="PTHR10584:SF166">
    <property type="entry name" value="RIBOKINASE"/>
    <property type="match status" value="1"/>
</dbReference>
<dbReference type="EMBL" id="FNZA01000009">
    <property type="protein sequence ID" value="SEJ48998.1"/>
    <property type="molecule type" value="Genomic_DNA"/>
</dbReference>
<evidence type="ECO:0000256" key="4">
    <source>
        <dbReference type="ARBA" id="ARBA00022777"/>
    </source>
</evidence>
<dbReference type="Pfam" id="PF00294">
    <property type="entry name" value="PfkB"/>
    <property type="match status" value="1"/>
</dbReference>
<comment type="pathway">
    <text evidence="9">Carbohydrate metabolism; D-ribose degradation; D-ribose 5-phosphate from beta-D-ribopyranose: step 2/2.</text>
</comment>
<keyword evidence="12" id="KW-1185">Reference proteome</keyword>
<evidence type="ECO:0000256" key="6">
    <source>
        <dbReference type="ARBA" id="ARBA00022842"/>
    </source>
</evidence>
<dbReference type="Proteomes" id="UP000199223">
    <property type="component" value="Unassembled WGS sequence"/>
</dbReference>
<comment type="cofactor">
    <cofactor evidence="9">
        <name>Mg(2+)</name>
        <dbReference type="ChEBI" id="CHEBI:18420"/>
    </cofactor>
    <text evidence="9">Requires a divalent cation, most likely magnesium in vivo, as an electrophilic catalyst to aid phosphoryl group transfer. It is the chelate of the metal and the nucleotide that is the actual substrate.</text>
</comment>
<evidence type="ECO:0000313" key="12">
    <source>
        <dbReference type="Proteomes" id="UP000199223"/>
    </source>
</evidence>
<dbReference type="EC" id="2.7.1.15" evidence="9"/>
<comment type="subcellular location">
    <subcellularLocation>
        <location evidence="9">Cytoplasm</location>
    </subcellularLocation>
</comment>
<evidence type="ECO:0000256" key="3">
    <source>
        <dbReference type="ARBA" id="ARBA00022741"/>
    </source>
</evidence>
<feature type="binding site" evidence="9">
    <location>
        <position position="244"/>
    </location>
    <ligand>
        <name>K(+)</name>
        <dbReference type="ChEBI" id="CHEBI:29103"/>
    </ligand>
</feature>
<evidence type="ECO:0000256" key="5">
    <source>
        <dbReference type="ARBA" id="ARBA00022840"/>
    </source>
</evidence>
<feature type="binding site" evidence="9">
    <location>
        <position position="287"/>
    </location>
    <ligand>
        <name>K(+)</name>
        <dbReference type="ChEBI" id="CHEBI:29103"/>
    </ligand>
</feature>
<comment type="caution">
    <text evidence="9">Lacks conserved residue(s) required for the propagation of feature annotation.</text>
</comment>
<feature type="binding site" evidence="9">
    <location>
        <begin position="18"/>
        <end position="20"/>
    </location>
    <ligand>
        <name>substrate</name>
    </ligand>
</feature>
<evidence type="ECO:0000259" key="10">
    <source>
        <dbReference type="Pfam" id="PF00294"/>
    </source>
</evidence>
<keyword evidence="5 9" id="KW-0067">ATP-binding</keyword>
<dbReference type="RefSeq" id="WP_092264630.1">
    <property type="nucleotide sequence ID" value="NZ_FNZA01000009.1"/>
</dbReference>
<name>A0A1H6Z6I7_9DEIO</name>
<evidence type="ECO:0000256" key="1">
    <source>
        <dbReference type="ARBA" id="ARBA00022679"/>
    </source>
</evidence>
<feature type="active site" description="Proton acceptor" evidence="9">
    <location>
        <position position="248"/>
    </location>
</feature>
<feature type="binding site" evidence="9">
    <location>
        <begin position="216"/>
        <end position="221"/>
    </location>
    <ligand>
        <name>ATP</name>
        <dbReference type="ChEBI" id="CHEBI:30616"/>
    </ligand>
</feature>
<feature type="binding site" evidence="9">
    <location>
        <begin position="46"/>
        <end position="50"/>
    </location>
    <ligand>
        <name>substrate</name>
    </ligand>
</feature>
<organism evidence="11 12">
    <name type="scientific">Deinococcus reticulitermitis</name>
    <dbReference type="NCBI Taxonomy" id="856736"/>
    <lineage>
        <taxon>Bacteria</taxon>
        <taxon>Thermotogati</taxon>
        <taxon>Deinococcota</taxon>
        <taxon>Deinococci</taxon>
        <taxon>Deinococcales</taxon>
        <taxon>Deinococcaceae</taxon>
        <taxon>Deinococcus</taxon>
    </lineage>
</organism>
<feature type="binding site" evidence="9">
    <location>
        <position position="248"/>
    </location>
    <ligand>
        <name>substrate</name>
    </ligand>
</feature>
<keyword evidence="9" id="KW-0963">Cytoplasm</keyword>
<dbReference type="Gene3D" id="3.40.1190.20">
    <property type="match status" value="1"/>
</dbReference>
<feature type="binding site" evidence="9">
    <location>
        <begin position="247"/>
        <end position="248"/>
    </location>
    <ligand>
        <name>ATP</name>
        <dbReference type="ChEBI" id="CHEBI:30616"/>
    </ligand>
</feature>
<dbReference type="SUPFAM" id="SSF53613">
    <property type="entry name" value="Ribokinase-like"/>
    <property type="match status" value="1"/>
</dbReference>
<keyword evidence="3 9" id="KW-0547">Nucleotide-binding</keyword>
<evidence type="ECO:0000256" key="7">
    <source>
        <dbReference type="ARBA" id="ARBA00022958"/>
    </source>
</evidence>
<proteinExistence type="inferred from homology"/>
<dbReference type="GO" id="GO:0019303">
    <property type="term" value="P:D-ribose catabolic process"/>
    <property type="evidence" value="ECO:0007669"/>
    <property type="project" value="UniProtKB-UniRule"/>
</dbReference>
<keyword evidence="2 9" id="KW-0479">Metal-binding</keyword>
<comment type="catalytic activity">
    <reaction evidence="9">
        <text>D-ribose + ATP = D-ribose 5-phosphate + ADP + H(+)</text>
        <dbReference type="Rhea" id="RHEA:13697"/>
        <dbReference type="ChEBI" id="CHEBI:15378"/>
        <dbReference type="ChEBI" id="CHEBI:30616"/>
        <dbReference type="ChEBI" id="CHEBI:47013"/>
        <dbReference type="ChEBI" id="CHEBI:78346"/>
        <dbReference type="ChEBI" id="CHEBI:456216"/>
        <dbReference type="EC" id="2.7.1.15"/>
    </reaction>
</comment>